<reference evidence="9" key="1">
    <citation type="submission" date="2020-11" db="EMBL/GenBank/DDBJ databases">
        <authorList>
            <person name="Tran Van P."/>
        </authorList>
    </citation>
    <scope>NUCLEOTIDE SEQUENCE</scope>
</reference>
<accession>A0A7R9PMW5</accession>
<dbReference type="Gene3D" id="1.25.40.180">
    <property type="match status" value="2"/>
</dbReference>
<evidence type="ECO:0000256" key="6">
    <source>
        <dbReference type="ARBA" id="ARBA00023242"/>
    </source>
</evidence>
<evidence type="ECO:0000256" key="7">
    <source>
        <dbReference type="SAM" id="MobiDB-lite"/>
    </source>
</evidence>
<evidence type="ECO:0000256" key="2">
    <source>
        <dbReference type="ARBA" id="ARBA00005497"/>
    </source>
</evidence>
<dbReference type="GO" id="GO:0005829">
    <property type="term" value="C:cytosol"/>
    <property type="evidence" value="ECO:0007669"/>
    <property type="project" value="TreeGrafter"/>
</dbReference>
<evidence type="ECO:0000256" key="1">
    <source>
        <dbReference type="ARBA" id="ARBA00004496"/>
    </source>
</evidence>
<dbReference type="SUPFAM" id="SSF48371">
    <property type="entry name" value="ARM repeat"/>
    <property type="match status" value="2"/>
</dbReference>
<protein>
    <recommendedName>
        <fullName evidence="3">Programmed cell death protein 4</fullName>
    </recommendedName>
</protein>
<feature type="region of interest" description="Disordered" evidence="7">
    <location>
        <begin position="1"/>
        <end position="20"/>
    </location>
</feature>
<evidence type="ECO:0000313" key="9">
    <source>
        <dbReference type="EMBL" id="CAD7595784.1"/>
    </source>
</evidence>
<dbReference type="EMBL" id="OE841450">
    <property type="protein sequence ID" value="CAD7595784.1"/>
    <property type="molecule type" value="Genomic_DNA"/>
</dbReference>
<proteinExistence type="inferred from homology"/>
<comment type="subcellular location">
    <subcellularLocation>
        <location evidence="1">Cytoplasm</location>
    </subcellularLocation>
</comment>
<organism evidence="9">
    <name type="scientific">Timema genevievae</name>
    <name type="common">Walking stick</name>
    <dbReference type="NCBI Taxonomy" id="629358"/>
    <lineage>
        <taxon>Eukaryota</taxon>
        <taxon>Metazoa</taxon>
        <taxon>Ecdysozoa</taxon>
        <taxon>Arthropoda</taxon>
        <taxon>Hexapoda</taxon>
        <taxon>Insecta</taxon>
        <taxon>Pterygota</taxon>
        <taxon>Neoptera</taxon>
        <taxon>Polyneoptera</taxon>
        <taxon>Phasmatodea</taxon>
        <taxon>Timematodea</taxon>
        <taxon>Timematoidea</taxon>
        <taxon>Timematidae</taxon>
        <taxon>Timema</taxon>
    </lineage>
</organism>
<sequence length="374" mass="41819">MGMQTLKGGAGGKGVWGKPGSELQEVDVDMNDPNYDSDSLDNGDIELKTIIPEMSDEDIKKNTEPIILEYLEHGDTGEAILAFDEIPFGSKRFMIPVIAVEIAMDHKPSHREMTSVLVSDLYGRVVTQKDIGRAFDMLLKNLSDLILDTPDAPTVLGNFIARAIADDCLPPKFVQSYKDKVECDHARQALLRADTLLSMKHGLVRLDNVWGVGGGLRPVKYLVRQMNLLLQEYLSSGDLHEAQRCLMDLEVPHFHHELVYEAVVMVIEAISGQVEEAMCRLLKILSSAIIITPDLMERGFLRVYEDMPDICLDVPLAYTVLERFVERCHKAGFLTDPVIKKMPSRGRKRFVSEGDGGRVKGEFESVSSRNQVFV</sequence>
<dbReference type="PANTHER" id="PTHR12626">
    <property type="entry name" value="PROGRAMMED CELL DEATH 4"/>
    <property type="match status" value="1"/>
</dbReference>
<dbReference type="FunFam" id="1.25.40.180:FF:000008">
    <property type="entry name" value="Programmed cell death protein 4"/>
    <property type="match status" value="1"/>
</dbReference>
<dbReference type="SMART" id="SM00544">
    <property type="entry name" value="MA3"/>
    <property type="match status" value="2"/>
</dbReference>
<dbReference type="GO" id="GO:0045892">
    <property type="term" value="P:negative regulation of DNA-templated transcription"/>
    <property type="evidence" value="ECO:0007669"/>
    <property type="project" value="InterPro"/>
</dbReference>
<dbReference type="PANTHER" id="PTHR12626:SF0">
    <property type="entry name" value="PROGRAMMED CELL DEATH PROTEIN 4"/>
    <property type="match status" value="1"/>
</dbReference>
<dbReference type="PROSITE" id="PS51366">
    <property type="entry name" value="MI"/>
    <property type="match status" value="2"/>
</dbReference>
<feature type="domain" description="MI" evidence="8">
    <location>
        <begin position="58"/>
        <end position="179"/>
    </location>
</feature>
<comment type="similarity">
    <text evidence="2">Belongs to the PDCD4 family.</text>
</comment>
<keyword evidence="5" id="KW-0677">Repeat</keyword>
<dbReference type="FunFam" id="1.25.40.180:FF:000009">
    <property type="entry name" value="programmed cell death protein 4"/>
    <property type="match status" value="1"/>
</dbReference>
<evidence type="ECO:0000256" key="5">
    <source>
        <dbReference type="ARBA" id="ARBA00022737"/>
    </source>
</evidence>
<keyword evidence="6" id="KW-0539">Nucleus</keyword>
<evidence type="ECO:0000259" key="8">
    <source>
        <dbReference type="PROSITE" id="PS51366"/>
    </source>
</evidence>
<dbReference type="InterPro" id="IPR016024">
    <property type="entry name" value="ARM-type_fold"/>
</dbReference>
<keyword evidence="4" id="KW-0963">Cytoplasm</keyword>
<evidence type="ECO:0000256" key="4">
    <source>
        <dbReference type="ARBA" id="ARBA00022490"/>
    </source>
</evidence>
<evidence type="ECO:0000256" key="3">
    <source>
        <dbReference type="ARBA" id="ARBA00014414"/>
    </source>
</evidence>
<dbReference type="GO" id="GO:0005634">
    <property type="term" value="C:nucleus"/>
    <property type="evidence" value="ECO:0007669"/>
    <property type="project" value="TreeGrafter"/>
</dbReference>
<gene>
    <name evidence="9" type="ORF">TGEB3V08_LOCUS6173</name>
</gene>
<name>A0A7R9PMW5_TIMGE</name>
<dbReference type="InterPro" id="IPR039778">
    <property type="entry name" value="PDCD4"/>
</dbReference>
<feature type="compositionally biased region" description="Gly residues" evidence="7">
    <location>
        <begin position="8"/>
        <end position="17"/>
    </location>
</feature>
<dbReference type="AlphaFoldDB" id="A0A7R9PMW5"/>
<dbReference type="Pfam" id="PF02847">
    <property type="entry name" value="MA3"/>
    <property type="match status" value="2"/>
</dbReference>
<dbReference type="InterPro" id="IPR003891">
    <property type="entry name" value="Initiation_fac_eIF4g_MI"/>
</dbReference>
<feature type="domain" description="MI" evidence="8">
    <location>
        <begin position="221"/>
        <end position="344"/>
    </location>
</feature>